<comment type="similarity">
    <text evidence="4 13">Belongs to the glycosyltransferase 31 family.</text>
</comment>
<evidence type="ECO:0000256" key="12">
    <source>
        <dbReference type="ARBA" id="ARBA00023211"/>
    </source>
</evidence>
<dbReference type="GO" id="GO:0000139">
    <property type="term" value="C:Golgi membrane"/>
    <property type="evidence" value="ECO:0007669"/>
    <property type="project" value="UniProtKB-SubCell"/>
</dbReference>
<keyword evidence="5 13" id="KW-0328">Glycosyltransferase</keyword>
<sequence>MSMTEPPSPTFARALQCRTIPLVILSFFLVAVIYLVAFPNDFKLQEVFAPSCSNGDTASTSGQLAKQPVDLRLFLGVITRPDFYERRAHLRLAYSLQPRPVRAVIDVRFVFCNLDKEEDRVLVAMEIIAYGDIVVLNCTENMDGGKTYDYFATIPRMFADEPYDYVGKTDDDTYYRLATLADTLRDKPRENMYHGFLNPCHQNLAWQYMSGMGYIVSWDIAAWISATDELRNDGGWEDKVFAGWVRKAGKFKNVYGEEPRMYDYWDREMAVEVNCFRHEHMADTVAVHKLKDRLKWARTLNFFNATHGLKPSKMYDVDRLNSNIFNR</sequence>
<gene>
    <name evidence="14" type="ORF">EJB05_20409</name>
</gene>
<reference evidence="14 15" key="1">
    <citation type="journal article" date="2019" name="Sci. Rep.">
        <title>A high-quality genome of Eragrostis curvula grass provides insights into Poaceae evolution and supports new strategies to enhance forage quality.</title>
        <authorList>
            <person name="Carballo J."/>
            <person name="Santos B.A.C.M."/>
            <person name="Zappacosta D."/>
            <person name="Garbus I."/>
            <person name="Selva J.P."/>
            <person name="Gallo C.A."/>
            <person name="Diaz A."/>
            <person name="Albertini E."/>
            <person name="Caccamo M."/>
            <person name="Echenique V."/>
        </authorList>
    </citation>
    <scope>NUCLEOTIDE SEQUENCE [LARGE SCALE GENOMIC DNA]</scope>
    <source>
        <strain evidence="15">cv. Victoria</strain>
        <tissue evidence="14">Leaf</tissue>
    </source>
</reference>
<dbReference type="AlphaFoldDB" id="A0A5J9UYQ5"/>
<keyword evidence="7 13" id="KW-0812">Transmembrane</keyword>
<dbReference type="Proteomes" id="UP000324897">
    <property type="component" value="Chromosome 1"/>
</dbReference>
<evidence type="ECO:0000256" key="5">
    <source>
        <dbReference type="ARBA" id="ARBA00022676"/>
    </source>
</evidence>
<dbReference type="EC" id="2.4.1.-" evidence="13"/>
<dbReference type="Pfam" id="PF01762">
    <property type="entry name" value="Galactosyl_T"/>
    <property type="match status" value="1"/>
</dbReference>
<proteinExistence type="inferred from homology"/>
<evidence type="ECO:0000256" key="7">
    <source>
        <dbReference type="ARBA" id="ARBA00022692"/>
    </source>
</evidence>
<evidence type="ECO:0000313" key="15">
    <source>
        <dbReference type="Proteomes" id="UP000324897"/>
    </source>
</evidence>
<evidence type="ECO:0000256" key="8">
    <source>
        <dbReference type="ARBA" id="ARBA00022968"/>
    </source>
</evidence>
<dbReference type="EMBL" id="RWGY01000011">
    <property type="protein sequence ID" value="TVU28873.1"/>
    <property type="molecule type" value="Genomic_DNA"/>
</dbReference>
<keyword evidence="12 13" id="KW-0464">Manganese</keyword>
<keyword evidence="11 13" id="KW-0472">Membrane</keyword>
<evidence type="ECO:0000256" key="3">
    <source>
        <dbReference type="ARBA" id="ARBA00004922"/>
    </source>
</evidence>
<dbReference type="PANTHER" id="PTHR11214">
    <property type="entry name" value="BETA-1,3-N-ACETYLGLUCOSAMINYLTRANSFERASE"/>
    <property type="match status" value="1"/>
</dbReference>
<evidence type="ECO:0000256" key="10">
    <source>
        <dbReference type="ARBA" id="ARBA00023034"/>
    </source>
</evidence>
<keyword evidence="9 13" id="KW-1133">Transmembrane helix</keyword>
<dbReference type="Gene3D" id="3.90.550.50">
    <property type="match status" value="1"/>
</dbReference>
<dbReference type="Gramene" id="TVU28873">
    <property type="protein sequence ID" value="TVU28873"/>
    <property type="gene ID" value="EJB05_20409"/>
</dbReference>
<dbReference type="OrthoDB" id="2139606at2759"/>
<evidence type="ECO:0000256" key="6">
    <source>
        <dbReference type="ARBA" id="ARBA00022679"/>
    </source>
</evidence>
<evidence type="ECO:0000256" key="11">
    <source>
        <dbReference type="ARBA" id="ARBA00023136"/>
    </source>
</evidence>
<comment type="caution">
    <text evidence="14">The sequence shown here is derived from an EMBL/GenBank/DDBJ whole genome shotgun (WGS) entry which is preliminary data.</text>
</comment>
<evidence type="ECO:0000256" key="1">
    <source>
        <dbReference type="ARBA" id="ARBA00001936"/>
    </source>
</evidence>
<protein>
    <recommendedName>
        <fullName evidence="13">Hexosyltransferase</fullName>
        <ecNumber evidence="13">2.4.1.-</ecNumber>
    </recommendedName>
</protein>
<evidence type="ECO:0000313" key="14">
    <source>
        <dbReference type="EMBL" id="TVU28873.1"/>
    </source>
</evidence>
<evidence type="ECO:0000256" key="2">
    <source>
        <dbReference type="ARBA" id="ARBA00004323"/>
    </source>
</evidence>
<evidence type="ECO:0000256" key="13">
    <source>
        <dbReference type="RuleBase" id="RU363063"/>
    </source>
</evidence>
<keyword evidence="10 13" id="KW-0333">Golgi apparatus</keyword>
<dbReference type="GO" id="GO:0016758">
    <property type="term" value="F:hexosyltransferase activity"/>
    <property type="evidence" value="ECO:0007669"/>
    <property type="project" value="InterPro"/>
</dbReference>
<comment type="cofactor">
    <cofactor evidence="1 13">
        <name>Mn(2+)</name>
        <dbReference type="ChEBI" id="CHEBI:29035"/>
    </cofactor>
</comment>
<evidence type="ECO:0000256" key="4">
    <source>
        <dbReference type="ARBA" id="ARBA00008661"/>
    </source>
</evidence>
<dbReference type="InterPro" id="IPR002659">
    <property type="entry name" value="Glyco_trans_31"/>
</dbReference>
<comment type="subcellular location">
    <subcellularLocation>
        <location evidence="2 13">Golgi apparatus membrane</location>
        <topology evidence="2 13">Single-pass type II membrane protein</topology>
    </subcellularLocation>
</comment>
<accession>A0A5J9UYQ5</accession>
<comment type="pathway">
    <text evidence="3">Protein modification; protein glycosylation.</text>
</comment>
<keyword evidence="6" id="KW-0808">Transferase</keyword>
<feature type="transmembrane region" description="Helical" evidence="13">
    <location>
        <begin position="20"/>
        <end position="38"/>
    </location>
</feature>
<keyword evidence="15" id="KW-1185">Reference proteome</keyword>
<dbReference type="PANTHER" id="PTHR11214:SF363">
    <property type="entry name" value="HEXOSYLTRANSFERASE"/>
    <property type="match status" value="1"/>
</dbReference>
<name>A0A5J9UYQ5_9POAL</name>
<organism evidence="14 15">
    <name type="scientific">Eragrostis curvula</name>
    <name type="common">weeping love grass</name>
    <dbReference type="NCBI Taxonomy" id="38414"/>
    <lineage>
        <taxon>Eukaryota</taxon>
        <taxon>Viridiplantae</taxon>
        <taxon>Streptophyta</taxon>
        <taxon>Embryophyta</taxon>
        <taxon>Tracheophyta</taxon>
        <taxon>Spermatophyta</taxon>
        <taxon>Magnoliopsida</taxon>
        <taxon>Liliopsida</taxon>
        <taxon>Poales</taxon>
        <taxon>Poaceae</taxon>
        <taxon>PACMAD clade</taxon>
        <taxon>Chloridoideae</taxon>
        <taxon>Eragrostideae</taxon>
        <taxon>Eragrostidinae</taxon>
        <taxon>Eragrostis</taxon>
    </lineage>
</organism>
<feature type="non-terminal residue" evidence="14">
    <location>
        <position position="1"/>
    </location>
</feature>
<evidence type="ECO:0000256" key="9">
    <source>
        <dbReference type="ARBA" id="ARBA00022989"/>
    </source>
</evidence>
<dbReference type="UniPathway" id="UPA00378"/>
<keyword evidence="8 13" id="KW-0735">Signal-anchor</keyword>